<feature type="domain" description="MannoseP isomerase/GMP-like beta-helix" evidence="2">
    <location>
        <begin position="314"/>
        <end position="368"/>
    </location>
</feature>
<name>A0A1F7XMQ7_9BACT</name>
<dbReference type="Pfam" id="PF22640">
    <property type="entry name" value="ManC_GMP_beta-helix"/>
    <property type="match status" value="1"/>
</dbReference>
<dbReference type="SUPFAM" id="SSF53448">
    <property type="entry name" value="Nucleotide-diphospho-sugar transferases"/>
    <property type="match status" value="1"/>
</dbReference>
<accession>A0A1F7XMQ7</accession>
<sequence length="377" mass="42348">MDSYKEHLFALIVAGGGGTRLWPKSRNAVPKQFLKLFGGKTLTQITAHRFKEILPWDKLFVVTVSESYKKEILKEVPQILPENIIVEPLRKNTAPAHGIGAAYIHKIDKDAVILNESADHLVKPESTYFKTLMAGAAAAYGGDWIVTVGIKPTYPGTGYGHIKKGKKFGEFEGEEVYEFEGFIEKPSLEMAEKFNKTGLYFWNANEYVFRADTYLKALRQFEPEVGAAIDNIYKAIGSPDEEKVILREYEGIPDKTKDGKAMSIDYAVSEKAKNILLVVANYHWTDIGDWNEVWENLPKDENKNVIIDGEEPGGRVINIDTTQTLVHMDGRLIAIVDVDDIAIVDSKDILLVCKRSSAQSVKKIVEQLKAEKRKELL</sequence>
<dbReference type="GO" id="GO:0004475">
    <property type="term" value="F:mannose-1-phosphate guanylyltransferase (GTP) activity"/>
    <property type="evidence" value="ECO:0007669"/>
    <property type="project" value="InterPro"/>
</dbReference>
<reference evidence="3 4" key="1">
    <citation type="journal article" date="2016" name="Nat. Commun.">
        <title>Thousands of microbial genomes shed light on interconnected biogeochemical processes in an aquifer system.</title>
        <authorList>
            <person name="Anantharaman K."/>
            <person name="Brown C.T."/>
            <person name="Hug L.A."/>
            <person name="Sharon I."/>
            <person name="Castelle C.J."/>
            <person name="Probst A.J."/>
            <person name="Thomas B.C."/>
            <person name="Singh A."/>
            <person name="Wilkins M.J."/>
            <person name="Karaoz U."/>
            <person name="Brodie E.L."/>
            <person name="Williams K.H."/>
            <person name="Hubbard S.S."/>
            <person name="Banfield J.F."/>
        </authorList>
    </citation>
    <scope>NUCLEOTIDE SEQUENCE [LARGE SCALE GENOMIC DNA]</scope>
</reference>
<dbReference type="InterPro" id="IPR054566">
    <property type="entry name" value="ManC/GMP-like_b-helix"/>
</dbReference>
<dbReference type="PANTHER" id="PTHR46390:SF1">
    <property type="entry name" value="MANNOSE-1-PHOSPHATE GUANYLYLTRANSFERASE"/>
    <property type="match status" value="1"/>
</dbReference>
<dbReference type="Gene3D" id="3.90.550.10">
    <property type="entry name" value="Spore Coat Polysaccharide Biosynthesis Protein SpsA, Chain A"/>
    <property type="match status" value="1"/>
</dbReference>
<dbReference type="PANTHER" id="PTHR46390">
    <property type="entry name" value="MANNOSE-1-PHOSPHATE GUANYLYLTRANSFERASE"/>
    <property type="match status" value="1"/>
</dbReference>
<proteinExistence type="predicted"/>
<evidence type="ECO:0000259" key="2">
    <source>
        <dbReference type="Pfam" id="PF22640"/>
    </source>
</evidence>
<evidence type="ECO:0000313" key="4">
    <source>
        <dbReference type="Proteomes" id="UP000177382"/>
    </source>
</evidence>
<dbReference type="AlphaFoldDB" id="A0A1F7XMQ7"/>
<evidence type="ECO:0000259" key="1">
    <source>
        <dbReference type="Pfam" id="PF00483"/>
    </source>
</evidence>
<dbReference type="InterPro" id="IPR005835">
    <property type="entry name" value="NTP_transferase_dom"/>
</dbReference>
<protein>
    <recommendedName>
        <fullName evidence="5">Nucleotidyl transferase domain-containing protein</fullName>
    </recommendedName>
</protein>
<dbReference type="CDD" id="cd02509">
    <property type="entry name" value="GDP-M1P_Guanylyltransferase"/>
    <property type="match status" value="1"/>
</dbReference>
<dbReference type="Proteomes" id="UP000177382">
    <property type="component" value="Unassembled WGS sequence"/>
</dbReference>
<dbReference type="GO" id="GO:0009298">
    <property type="term" value="P:GDP-mannose biosynthetic process"/>
    <property type="evidence" value="ECO:0007669"/>
    <property type="project" value="TreeGrafter"/>
</dbReference>
<dbReference type="EMBL" id="MGFX01000002">
    <property type="protein sequence ID" value="OGM15555.1"/>
    <property type="molecule type" value="Genomic_DNA"/>
</dbReference>
<organism evidence="3 4">
    <name type="scientific">Candidatus Woesebacteria bacterium RBG_16_42_24</name>
    <dbReference type="NCBI Taxonomy" id="1802485"/>
    <lineage>
        <taxon>Bacteria</taxon>
        <taxon>Candidatus Woeseibacteriota</taxon>
    </lineage>
</organism>
<evidence type="ECO:0008006" key="5">
    <source>
        <dbReference type="Google" id="ProtNLM"/>
    </source>
</evidence>
<dbReference type="InterPro" id="IPR049577">
    <property type="entry name" value="GMPP_N"/>
</dbReference>
<evidence type="ECO:0000313" key="3">
    <source>
        <dbReference type="EMBL" id="OGM15555.1"/>
    </source>
</evidence>
<gene>
    <name evidence="3" type="ORF">A2V97_00730</name>
</gene>
<dbReference type="Pfam" id="PF00483">
    <property type="entry name" value="NTP_transferase"/>
    <property type="match status" value="1"/>
</dbReference>
<dbReference type="STRING" id="1802485.A2V97_00730"/>
<feature type="domain" description="Nucleotidyl transferase" evidence="1">
    <location>
        <begin position="10"/>
        <end position="301"/>
    </location>
</feature>
<dbReference type="InterPro" id="IPR051161">
    <property type="entry name" value="Mannose-6P_isomerase_type2"/>
</dbReference>
<dbReference type="SUPFAM" id="SSF159283">
    <property type="entry name" value="Guanosine diphospho-D-mannose pyrophosphorylase/mannose-6-phosphate isomerase linker domain"/>
    <property type="match status" value="1"/>
</dbReference>
<dbReference type="InterPro" id="IPR029044">
    <property type="entry name" value="Nucleotide-diphossugar_trans"/>
</dbReference>
<comment type="caution">
    <text evidence="3">The sequence shown here is derived from an EMBL/GenBank/DDBJ whole genome shotgun (WGS) entry which is preliminary data.</text>
</comment>